<evidence type="ECO:0000313" key="4">
    <source>
        <dbReference type="Proteomes" id="UP000030016"/>
    </source>
</evidence>
<gene>
    <name evidence="3" type="ORF">Z969_10415</name>
</gene>
<dbReference type="RefSeq" id="WP_039250987.1">
    <property type="nucleotide sequence ID" value="NZ_JDRX01000043.1"/>
</dbReference>
<evidence type="ECO:0000313" key="3">
    <source>
        <dbReference type="EMBL" id="KGM99779.1"/>
    </source>
</evidence>
<dbReference type="InterPro" id="IPR000525">
    <property type="entry name" value="Initiator_Rep_WH1"/>
</dbReference>
<sequence>MINEFDEKKILMKNNILVQAKYNLTLVENKVFTLLLYNFQKQNNILQCKLPYEAFKEVIKNKNENTIKGITQILQSLQSKKILIQEKKENGENSIWYSYNLIAGFTYDDEFKTFTIDAVAKIYDLLHVYFKTGYTPINLSIILGMNNYYAQRLYDLLRLWSGTKSMINYTVDELKNLLMLEEQYTQYYDFKKRVIAPAIKELNKTGFFEIDFKEIKQGRKVVSIDFFVKDFDTRKYFDINKKSTKLPIKEIDTKLFDGQKEVPVKQSYIDIDAIKEVAIDIEDTFYIPEDNIFNKATLRMFKLDFKDFDFKDSTLYNLFRDAEALTIEKDDIEGLMTVRSYKYFKVVLSNLIEQQGASAHKNQFNDYPQREYNFDELEKKLLGWND</sequence>
<dbReference type="InterPro" id="IPR036388">
    <property type="entry name" value="WH-like_DNA-bd_sf"/>
</dbReference>
<dbReference type="InterPro" id="IPR036390">
    <property type="entry name" value="WH_DNA-bd_sf"/>
</dbReference>
<dbReference type="Pfam" id="PF01051">
    <property type="entry name" value="Rep3_N"/>
    <property type="match status" value="1"/>
</dbReference>
<feature type="domain" description="Initiator Rep protein WH1" evidence="2">
    <location>
        <begin position="11"/>
        <end position="157"/>
    </location>
</feature>
<dbReference type="GO" id="GO:0003887">
    <property type="term" value="F:DNA-directed DNA polymerase activity"/>
    <property type="evidence" value="ECO:0007669"/>
    <property type="project" value="InterPro"/>
</dbReference>
<comment type="similarity">
    <text evidence="1">Belongs to the initiator RepB protein family.</text>
</comment>
<dbReference type="SUPFAM" id="SSF46785">
    <property type="entry name" value="Winged helix' DNA-binding domain"/>
    <property type="match status" value="2"/>
</dbReference>
<dbReference type="AlphaFoldDB" id="A0AA88ZIK0"/>
<evidence type="ECO:0000259" key="2">
    <source>
        <dbReference type="Pfam" id="PF01051"/>
    </source>
</evidence>
<dbReference type="Proteomes" id="UP000030016">
    <property type="component" value="Unassembled WGS sequence"/>
</dbReference>
<dbReference type="EMBL" id="JDRX01000043">
    <property type="protein sequence ID" value="KGM99779.1"/>
    <property type="molecule type" value="Genomic_DNA"/>
</dbReference>
<dbReference type="GO" id="GO:0006270">
    <property type="term" value="P:DNA replication initiation"/>
    <property type="evidence" value="ECO:0007669"/>
    <property type="project" value="InterPro"/>
</dbReference>
<evidence type="ECO:0000256" key="1">
    <source>
        <dbReference type="ARBA" id="ARBA00038283"/>
    </source>
</evidence>
<dbReference type="Pfam" id="PF21205">
    <property type="entry name" value="Rep3_C"/>
    <property type="match status" value="1"/>
</dbReference>
<name>A0AA88ZIK0_CLONO</name>
<dbReference type="Gene3D" id="1.10.10.10">
    <property type="entry name" value="Winged helix-like DNA-binding domain superfamily/Winged helix DNA-binding domain"/>
    <property type="match status" value="2"/>
</dbReference>
<reference evidence="3 4" key="1">
    <citation type="submission" date="2014-01" db="EMBL/GenBank/DDBJ databases">
        <title>Plasmidome dynamics in the species complex Clostridium novyi sensu lato converts strains of independent lineages into distinctly different pathogens.</title>
        <authorList>
            <person name="Skarin H."/>
            <person name="Segerman B."/>
        </authorList>
    </citation>
    <scope>NUCLEOTIDE SEQUENCE [LARGE SCALE GENOMIC DNA]</scope>
    <source>
        <strain evidence="3 4">4570</strain>
    </source>
</reference>
<protein>
    <recommendedName>
        <fullName evidence="2">Initiator Rep protein WH1 domain-containing protein</fullName>
    </recommendedName>
</protein>
<accession>A0AA88ZIK0</accession>
<organism evidence="3 4">
    <name type="scientific">Clostridium novyi A str. 4570</name>
    <dbReference type="NCBI Taxonomy" id="1444290"/>
    <lineage>
        <taxon>Bacteria</taxon>
        <taxon>Bacillati</taxon>
        <taxon>Bacillota</taxon>
        <taxon>Clostridia</taxon>
        <taxon>Eubacteriales</taxon>
        <taxon>Clostridiaceae</taxon>
        <taxon>Clostridium</taxon>
    </lineage>
</organism>
<proteinExistence type="inferred from homology"/>
<comment type="caution">
    <text evidence="3">The sequence shown here is derived from an EMBL/GenBank/DDBJ whole genome shotgun (WGS) entry which is preliminary data.</text>
</comment>